<proteinExistence type="predicted"/>
<dbReference type="PANTHER" id="PTHR30547">
    <property type="entry name" value="UNCHARACTERIZED PROTEIN YHCG-RELATED"/>
    <property type="match status" value="1"/>
</dbReference>
<organism evidence="2 3">
    <name type="scientific">Hallella faecis</name>
    <dbReference type="NCBI Taxonomy" id="2841596"/>
    <lineage>
        <taxon>Bacteria</taxon>
        <taxon>Pseudomonadati</taxon>
        <taxon>Bacteroidota</taxon>
        <taxon>Bacteroidia</taxon>
        <taxon>Bacteroidales</taxon>
        <taxon>Prevotellaceae</taxon>
        <taxon>Hallella</taxon>
    </lineage>
</organism>
<dbReference type="PANTHER" id="PTHR30547:SF0">
    <property type="entry name" value="BLR8175 PROTEIN"/>
    <property type="match status" value="1"/>
</dbReference>
<dbReference type="Pfam" id="PF17761">
    <property type="entry name" value="DUF1016_N"/>
    <property type="match status" value="1"/>
</dbReference>
<dbReference type="Proteomes" id="UP001487296">
    <property type="component" value="Unassembled WGS sequence"/>
</dbReference>
<protein>
    <submittedName>
        <fullName evidence="2">DUF1016 N-terminal domain-containing protein</fullName>
    </submittedName>
</protein>
<evidence type="ECO:0000313" key="3">
    <source>
        <dbReference type="Proteomes" id="UP001487296"/>
    </source>
</evidence>
<evidence type="ECO:0000313" key="2">
    <source>
        <dbReference type="EMBL" id="MEQ2486897.1"/>
    </source>
</evidence>
<name>A0ABV1FR67_9BACT</name>
<gene>
    <name evidence="2" type="ORF">AAAT34_07485</name>
</gene>
<feature type="domain" description="YhcG N-terminal" evidence="1">
    <location>
        <begin position="3"/>
        <end position="59"/>
    </location>
</feature>
<dbReference type="InterPro" id="IPR041527">
    <property type="entry name" value="YhcG_N"/>
</dbReference>
<sequence length="179" mass="20748">MSFVYGIGRYICQSQKRSSWGDKILETISSLLQQEMPGLKGFSKTQLKRMKTFYLAWQNYFRTPSDFPKNSSIADFTNITDSEDVVIGPLTTDQFDKATLDAFLTVQFTHHYEILQRTDTLNERLFYIYKVASEFWSVDKLKYNIREQLYLKEGTMPNNFAVTLRNYSAKGHGGVSSLK</sequence>
<keyword evidence="3" id="KW-1185">Reference proteome</keyword>
<dbReference type="EMBL" id="JBBNFP010000025">
    <property type="protein sequence ID" value="MEQ2486897.1"/>
    <property type="molecule type" value="Genomic_DNA"/>
</dbReference>
<dbReference type="InterPro" id="IPR053148">
    <property type="entry name" value="PD-DEXK-like_domain"/>
</dbReference>
<comment type="caution">
    <text evidence="2">The sequence shown here is derived from an EMBL/GenBank/DDBJ whole genome shotgun (WGS) entry which is preliminary data.</text>
</comment>
<dbReference type="RefSeq" id="WP_215759973.1">
    <property type="nucleotide sequence ID" value="NZ_JAHKBE010000025.1"/>
</dbReference>
<evidence type="ECO:0000259" key="1">
    <source>
        <dbReference type="Pfam" id="PF17761"/>
    </source>
</evidence>
<reference evidence="2 3" key="1">
    <citation type="submission" date="2024-04" db="EMBL/GenBank/DDBJ databases">
        <title>Human intestinal bacterial collection.</title>
        <authorList>
            <person name="Pauvert C."/>
            <person name="Hitch T.C.A."/>
            <person name="Clavel T."/>
        </authorList>
    </citation>
    <scope>NUCLEOTIDE SEQUENCE [LARGE SCALE GENOMIC DNA]</scope>
    <source>
        <strain evidence="2 3">CLA-AA-H145</strain>
    </source>
</reference>
<accession>A0ABV1FR67</accession>